<dbReference type="AlphaFoldDB" id="A0AAE1G6X4"/>
<protein>
    <submittedName>
        <fullName evidence="3">Uncharacterized protein</fullName>
    </submittedName>
</protein>
<feature type="region of interest" description="Disordered" evidence="1">
    <location>
        <begin position="144"/>
        <end position="166"/>
    </location>
</feature>
<keyword evidence="2" id="KW-0812">Transmembrane</keyword>
<name>A0AAE1G6X4_PETCI</name>
<keyword evidence="2" id="KW-0472">Membrane</keyword>
<proteinExistence type="predicted"/>
<accession>A0AAE1G6X4</accession>
<organism evidence="3 4">
    <name type="scientific">Petrolisthes cinctipes</name>
    <name type="common">Flat porcelain crab</name>
    <dbReference type="NCBI Taxonomy" id="88211"/>
    <lineage>
        <taxon>Eukaryota</taxon>
        <taxon>Metazoa</taxon>
        <taxon>Ecdysozoa</taxon>
        <taxon>Arthropoda</taxon>
        <taxon>Crustacea</taxon>
        <taxon>Multicrustacea</taxon>
        <taxon>Malacostraca</taxon>
        <taxon>Eumalacostraca</taxon>
        <taxon>Eucarida</taxon>
        <taxon>Decapoda</taxon>
        <taxon>Pleocyemata</taxon>
        <taxon>Anomura</taxon>
        <taxon>Galatheoidea</taxon>
        <taxon>Porcellanidae</taxon>
        <taxon>Petrolisthes</taxon>
    </lineage>
</organism>
<dbReference type="Proteomes" id="UP001286313">
    <property type="component" value="Unassembled WGS sequence"/>
</dbReference>
<feature type="transmembrane region" description="Helical" evidence="2">
    <location>
        <begin position="20"/>
        <end position="38"/>
    </location>
</feature>
<dbReference type="EMBL" id="JAWQEG010000621">
    <property type="protein sequence ID" value="KAK3887624.1"/>
    <property type="molecule type" value="Genomic_DNA"/>
</dbReference>
<evidence type="ECO:0000313" key="3">
    <source>
        <dbReference type="EMBL" id="KAK3887624.1"/>
    </source>
</evidence>
<reference evidence="3" key="1">
    <citation type="submission" date="2023-10" db="EMBL/GenBank/DDBJ databases">
        <title>Genome assemblies of two species of porcelain crab, Petrolisthes cinctipes and Petrolisthes manimaculis (Anomura: Porcellanidae).</title>
        <authorList>
            <person name="Angst P."/>
        </authorList>
    </citation>
    <scope>NUCLEOTIDE SEQUENCE</scope>
    <source>
        <strain evidence="3">PB745_01</strain>
        <tissue evidence="3">Gill</tissue>
    </source>
</reference>
<evidence type="ECO:0000256" key="1">
    <source>
        <dbReference type="SAM" id="MobiDB-lite"/>
    </source>
</evidence>
<keyword evidence="4" id="KW-1185">Reference proteome</keyword>
<comment type="caution">
    <text evidence="3">The sequence shown here is derived from an EMBL/GenBank/DDBJ whole genome shotgun (WGS) entry which is preliminary data.</text>
</comment>
<gene>
    <name evidence="3" type="ORF">Pcinc_008328</name>
</gene>
<evidence type="ECO:0000256" key="2">
    <source>
        <dbReference type="SAM" id="Phobius"/>
    </source>
</evidence>
<sequence>MQENLFNHLHSCHTTSTMKQSILLSALMVLVLVSILEVNGAKSGELLHPKIYSGQMKKAEILSISPQYFRVQRHHPYYPEARALMYQYFNSQYRQDPHYDINHYLQEYYDDTQSSYQFPYDPTGHGDPQFSFYQDVISTRMGGRDHMDSPLSLKEQITPELHPVKK</sequence>
<evidence type="ECO:0000313" key="4">
    <source>
        <dbReference type="Proteomes" id="UP001286313"/>
    </source>
</evidence>
<keyword evidence="2" id="KW-1133">Transmembrane helix</keyword>